<evidence type="ECO:0000256" key="2">
    <source>
        <dbReference type="ARBA" id="ARBA00009810"/>
    </source>
</evidence>
<dbReference type="SUPFAM" id="SSF56935">
    <property type="entry name" value="Porins"/>
    <property type="match status" value="1"/>
</dbReference>
<evidence type="ECO:0000259" key="12">
    <source>
        <dbReference type="Pfam" id="PF00593"/>
    </source>
</evidence>
<dbReference type="InterPro" id="IPR010105">
    <property type="entry name" value="TonB_sidphr_rcpt"/>
</dbReference>
<dbReference type="GO" id="GO:0009279">
    <property type="term" value="C:cell outer membrane"/>
    <property type="evidence" value="ECO:0007669"/>
    <property type="project" value="UniProtKB-SubCell"/>
</dbReference>
<dbReference type="GO" id="GO:0015344">
    <property type="term" value="F:siderophore uptake transmembrane transporter activity"/>
    <property type="evidence" value="ECO:0007669"/>
    <property type="project" value="TreeGrafter"/>
</dbReference>
<feature type="domain" description="TonB-dependent receptor-like beta-barrel" evidence="12">
    <location>
        <begin position="249"/>
        <end position="719"/>
    </location>
</feature>
<keyword evidence="3 10" id="KW-0813">Transport</keyword>
<dbReference type="InterPro" id="IPR036942">
    <property type="entry name" value="Beta-barrel_TonB_sf"/>
</dbReference>
<keyword evidence="6 11" id="KW-0798">TonB box</keyword>
<dbReference type="Gene3D" id="2.170.130.10">
    <property type="entry name" value="TonB-dependent receptor, plug domain"/>
    <property type="match status" value="1"/>
</dbReference>
<dbReference type="InterPro" id="IPR012910">
    <property type="entry name" value="Plug_dom"/>
</dbReference>
<evidence type="ECO:0000256" key="6">
    <source>
        <dbReference type="ARBA" id="ARBA00023077"/>
    </source>
</evidence>
<evidence type="ECO:0000256" key="3">
    <source>
        <dbReference type="ARBA" id="ARBA00022448"/>
    </source>
</evidence>
<evidence type="ECO:0000256" key="1">
    <source>
        <dbReference type="ARBA" id="ARBA00004571"/>
    </source>
</evidence>
<evidence type="ECO:0000259" key="13">
    <source>
        <dbReference type="Pfam" id="PF07715"/>
    </source>
</evidence>
<evidence type="ECO:0000256" key="11">
    <source>
        <dbReference type="RuleBase" id="RU003357"/>
    </source>
</evidence>
<dbReference type="AlphaFoldDB" id="A0A2A5AI64"/>
<keyword evidence="7 10" id="KW-0472">Membrane</keyword>
<dbReference type="Proteomes" id="UP000218327">
    <property type="component" value="Unassembled WGS sequence"/>
</dbReference>
<dbReference type="EMBL" id="NVVJ01000100">
    <property type="protein sequence ID" value="PCJ18468.1"/>
    <property type="molecule type" value="Genomic_DNA"/>
</dbReference>
<evidence type="ECO:0000256" key="10">
    <source>
        <dbReference type="PROSITE-ProRule" id="PRU01360"/>
    </source>
</evidence>
<proteinExistence type="inferred from homology"/>
<dbReference type="NCBIfam" id="TIGR01783">
    <property type="entry name" value="TonB-siderophor"/>
    <property type="match status" value="1"/>
</dbReference>
<comment type="subcellular location">
    <subcellularLocation>
        <location evidence="1 10">Cell outer membrane</location>
        <topology evidence="1 10">Multi-pass membrane protein</topology>
    </subcellularLocation>
</comment>
<reference evidence="15" key="1">
    <citation type="submission" date="2017-08" db="EMBL/GenBank/DDBJ databases">
        <title>A dynamic microbial community with high functional redundancy inhabits the cold, oxic subseafloor aquifer.</title>
        <authorList>
            <person name="Tully B.J."/>
            <person name="Wheat C.G."/>
            <person name="Glazer B.T."/>
            <person name="Huber J.A."/>
        </authorList>
    </citation>
    <scope>NUCLEOTIDE SEQUENCE [LARGE SCALE GENOMIC DNA]</scope>
</reference>
<comment type="caution">
    <text evidence="14">The sequence shown here is derived from an EMBL/GenBank/DDBJ whole genome shotgun (WGS) entry which is preliminary data.</text>
</comment>
<dbReference type="GO" id="GO:0038023">
    <property type="term" value="F:signaling receptor activity"/>
    <property type="evidence" value="ECO:0007669"/>
    <property type="project" value="InterPro"/>
</dbReference>
<name>A0A2A5AI64_9GAMM</name>
<dbReference type="InterPro" id="IPR000531">
    <property type="entry name" value="Beta-barrel_TonB"/>
</dbReference>
<comment type="similarity">
    <text evidence="2 10 11">Belongs to the TonB-dependent receptor family.</text>
</comment>
<keyword evidence="8 14" id="KW-0675">Receptor</keyword>
<dbReference type="InterPro" id="IPR039426">
    <property type="entry name" value="TonB-dep_rcpt-like"/>
</dbReference>
<evidence type="ECO:0000256" key="4">
    <source>
        <dbReference type="ARBA" id="ARBA00022452"/>
    </source>
</evidence>
<dbReference type="PANTHER" id="PTHR32552:SF83">
    <property type="entry name" value="BLR3904 PROTEIN"/>
    <property type="match status" value="1"/>
</dbReference>
<dbReference type="Gene3D" id="2.40.170.20">
    <property type="entry name" value="TonB-dependent receptor, beta-barrel domain"/>
    <property type="match status" value="1"/>
</dbReference>
<evidence type="ECO:0000256" key="5">
    <source>
        <dbReference type="ARBA" id="ARBA00022692"/>
    </source>
</evidence>
<evidence type="ECO:0000313" key="14">
    <source>
        <dbReference type="EMBL" id="PCJ18468.1"/>
    </source>
</evidence>
<feature type="domain" description="TonB-dependent receptor plug" evidence="13">
    <location>
        <begin position="77"/>
        <end position="175"/>
    </location>
</feature>
<dbReference type="Pfam" id="PF07715">
    <property type="entry name" value="Plug"/>
    <property type="match status" value="1"/>
</dbReference>
<evidence type="ECO:0000313" key="15">
    <source>
        <dbReference type="Proteomes" id="UP000218327"/>
    </source>
</evidence>
<organism evidence="14 15">
    <name type="scientific">SAR86 cluster bacterium</name>
    <dbReference type="NCBI Taxonomy" id="2030880"/>
    <lineage>
        <taxon>Bacteria</taxon>
        <taxon>Pseudomonadati</taxon>
        <taxon>Pseudomonadota</taxon>
        <taxon>Gammaproteobacteria</taxon>
        <taxon>SAR86 cluster</taxon>
    </lineage>
</organism>
<evidence type="ECO:0000256" key="9">
    <source>
        <dbReference type="ARBA" id="ARBA00023237"/>
    </source>
</evidence>
<keyword evidence="5 10" id="KW-0812">Transmembrane</keyword>
<evidence type="ECO:0000256" key="8">
    <source>
        <dbReference type="ARBA" id="ARBA00023170"/>
    </source>
</evidence>
<dbReference type="Pfam" id="PF00593">
    <property type="entry name" value="TonB_dep_Rec_b-barrel"/>
    <property type="match status" value="1"/>
</dbReference>
<keyword evidence="9 10" id="KW-0998">Cell outer membrane</keyword>
<protein>
    <submittedName>
        <fullName evidence="14">TonB-dependent siderophore receptor</fullName>
    </submittedName>
</protein>
<dbReference type="GO" id="GO:0015891">
    <property type="term" value="P:siderophore transport"/>
    <property type="evidence" value="ECO:0007669"/>
    <property type="project" value="InterPro"/>
</dbReference>
<sequence length="749" mass="81571">MQESIHHLIEPKLGSKPLNIKSCARNRLAQAISLIVLSTASMTVAAQVELQTTTVGANTEEGYRIDRAQSFKYSQPLIETPKTLTIISASVMRDRGVDNLRDALRSVPGISMAAGEGGTPTGDSMTIRGFSARTDIFADGIRDIAGYSRDTYNTEGVEISKGPGSSVSGRGSVGGSVNLVKKTARSDRFTSVGYDSGSENDYRFTLDTNFRVGETSAFRINLLSTDGEVAGRDKVENAMQAIAVNFATGLDTASRFSFTAEFQDQDRLPDYGLPWVPVGLPGYESYALAPPPTSLFDNFYGNVHRDFENIRATTLTARYERDLTPNSTLRFQARQATVDRHSLTTAPRFVSSGGVYPDPILIRWDDEKPRDQENNMTVLQAAYTTAFDTANIGHELSIGAEYYDEEEIRWSETPNGTDNLVNGLPNDFLNPQPTLAYTGSYTRTGAAPNTGAGETRAIYVFDTLTLSERWEINAGGRWESYKNKTVSGSNTLHSDDSMLSWNAAAVYKLQDNATIYFGVGKSFNPAAEDLTANTRDNETDLDPEESLGFELGTKWELFDNRLLAGAALFHTVKTNARTDDPFDGGTAVTPGTNTSANTLDGEQTVNGLELSAFGQITDKLSIAAGYTYQKGEITKANGADAYLEGLELPRTPEYSLSLWLSYSMSDTLSMGIGSEYVDDRTNGTSSRGIRVAPSYQVFDAMVSWQATDQLSLQFNGSNLGDERYADLVGGGHFVPGPGRYFSLSAHYAF</sequence>
<dbReference type="PANTHER" id="PTHR32552">
    <property type="entry name" value="FERRICHROME IRON RECEPTOR-RELATED"/>
    <property type="match status" value="1"/>
</dbReference>
<keyword evidence="4 10" id="KW-1134">Transmembrane beta strand</keyword>
<dbReference type="InterPro" id="IPR037066">
    <property type="entry name" value="Plug_dom_sf"/>
</dbReference>
<evidence type="ECO:0000256" key="7">
    <source>
        <dbReference type="ARBA" id="ARBA00023136"/>
    </source>
</evidence>
<dbReference type="PROSITE" id="PS52016">
    <property type="entry name" value="TONB_DEPENDENT_REC_3"/>
    <property type="match status" value="1"/>
</dbReference>
<gene>
    <name evidence="14" type="ORF">COA96_16665</name>
</gene>
<accession>A0A2A5AI64</accession>
<dbReference type="CDD" id="cd01347">
    <property type="entry name" value="ligand_gated_channel"/>
    <property type="match status" value="1"/>
</dbReference>